<reference evidence="7" key="1">
    <citation type="submission" date="2021-02" db="EMBL/GenBank/DDBJ databases">
        <authorList>
            <person name="Dougan E. K."/>
            <person name="Rhodes N."/>
            <person name="Thang M."/>
            <person name="Chan C."/>
        </authorList>
    </citation>
    <scope>NUCLEOTIDE SEQUENCE</scope>
</reference>
<name>A0A812PGK0_9DINO</name>
<dbReference type="Proteomes" id="UP000604046">
    <property type="component" value="Unassembled WGS sequence"/>
</dbReference>
<dbReference type="PANTHER" id="PTHR11552:SF147">
    <property type="entry name" value="CHOLINE DEHYDROGENASE, MITOCHONDRIAL"/>
    <property type="match status" value="1"/>
</dbReference>
<gene>
    <name evidence="7" type="primary">betA</name>
    <name evidence="7" type="ORF">SNAT2548_LOCUS18220</name>
</gene>
<evidence type="ECO:0000313" key="8">
    <source>
        <dbReference type="Proteomes" id="UP000604046"/>
    </source>
</evidence>
<dbReference type="OrthoDB" id="269227at2759"/>
<accession>A0A812PGK0</accession>
<keyword evidence="4 5" id="KW-0274">FAD</keyword>
<proteinExistence type="inferred from homology"/>
<dbReference type="InterPro" id="IPR000172">
    <property type="entry name" value="GMC_OxRdtase_N"/>
</dbReference>
<keyword evidence="8" id="KW-1185">Reference proteome</keyword>
<dbReference type="AlphaFoldDB" id="A0A812PGK0"/>
<evidence type="ECO:0000256" key="2">
    <source>
        <dbReference type="ARBA" id="ARBA00010790"/>
    </source>
</evidence>
<comment type="cofactor">
    <cofactor evidence="1">
        <name>FAD</name>
        <dbReference type="ChEBI" id="CHEBI:57692"/>
    </cofactor>
</comment>
<evidence type="ECO:0000256" key="3">
    <source>
        <dbReference type="ARBA" id="ARBA00022630"/>
    </source>
</evidence>
<sequence length="204" mass="21979">MQQCFGKSKVEVCFEEGVGNFRGSTPQKHLLPEGRIIDMERGKTLGGSSTINYNMWVRGAPEDFDRWAADYGCDGWSYEDVLPHFRAIEKMEGSPGFSVDARYRGEAGPVAVAEVHPVPAGVDKFLAACESVGAQRGDYNGPTITNVAGCTQPLSSLELRPVMLGAVCPADGCSHVGGLWDQVPRLALICLESALRCLEGGWPT</sequence>
<dbReference type="InterPro" id="IPR036188">
    <property type="entry name" value="FAD/NAD-bd_sf"/>
</dbReference>
<evidence type="ECO:0000313" key="7">
    <source>
        <dbReference type="EMBL" id="CAE7347238.1"/>
    </source>
</evidence>
<evidence type="ECO:0000256" key="4">
    <source>
        <dbReference type="ARBA" id="ARBA00022827"/>
    </source>
</evidence>
<dbReference type="SUPFAM" id="SSF51905">
    <property type="entry name" value="FAD/NAD(P)-binding domain"/>
    <property type="match status" value="1"/>
</dbReference>
<dbReference type="PANTHER" id="PTHR11552">
    <property type="entry name" value="GLUCOSE-METHANOL-CHOLINE GMC OXIDOREDUCTASE"/>
    <property type="match status" value="1"/>
</dbReference>
<organism evidence="7 8">
    <name type="scientific">Symbiodinium natans</name>
    <dbReference type="NCBI Taxonomy" id="878477"/>
    <lineage>
        <taxon>Eukaryota</taxon>
        <taxon>Sar</taxon>
        <taxon>Alveolata</taxon>
        <taxon>Dinophyceae</taxon>
        <taxon>Suessiales</taxon>
        <taxon>Symbiodiniaceae</taxon>
        <taxon>Symbiodinium</taxon>
    </lineage>
</organism>
<protein>
    <submittedName>
        <fullName evidence="7">BetA protein</fullName>
    </submittedName>
</protein>
<feature type="domain" description="Glucose-methanol-choline oxidoreductase N-terminal" evidence="6">
    <location>
        <begin position="42"/>
        <end position="65"/>
    </location>
</feature>
<dbReference type="GO" id="GO:0016614">
    <property type="term" value="F:oxidoreductase activity, acting on CH-OH group of donors"/>
    <property type="evidence" value="ECO:0007669"/>
    <property type="project" value="InterPro"/>
</dbReference>
<comment type="similarity">
    <text evidence="2 5">Belongs to the GMC oxidoreductase family.</text>
</comment>
<comment type="caution">
    <text evidence="7">The sequence shown here is derived from an EMBL/GenBank/DDBJ whole genome shotgun (WGS) entry which is preliminary data.</text>
</comment>
<dbReference type="Gene3D" id="3.30.410.40">
    <property type="match status" value="1"/>
</dbReference>
<keyword evidence="3 5" id="KW-0285">Flavoprotein</keyword>
<dbReference type="GO" id="GO:0050660">
    <property type="term" value="F:flavin adenine dinucleotide binding"/>
    <property type="evidence" value="ECO:0007669"/>
    <property type="project" value="InterPro"/>
</dbReference>
<evidence type="ECO:0000256" key="5">
    <source>
        <dbReference type="RuleBase" id="RU003968"/>
    </source>
</evidence>
<evidence type="ECO:0000259" key="6">
    <source>
        <dbReference type="PROSITE" id="PS00623"/>
    </source>
</evidence>
<dbReference type="Gene3D" id="3.50.50.60">
    <property type="entry name" value="FAD/NAD(P)-binding domain"/>
    <property type="match status" value="1"/>
</dbReference>
<evidence type="ECO:0000256" key="1">
    <source>
        <dbReference type="ARBA" id="ARBA00001974"/>
    </source>
</evidence>
<dbReference type="EMBL" id="CAJNDS010002138">
    <property type="protein sequence ID" value="CAE7347238.1"/>
    <property type="molecule type" value="Genomic_DNA"/>
</dbReference>
<dbReference type="Pfam" id="PF00732">
    <property type="entry name" value="GMC_oxred_N"/>
    <property type="match status" value="1"/>
</dbReference>
<dbReference type="PROSITE" id="PS00623">
    <property type="entry name" value="GMC_OXRED_1"/>
    <property type="match status" value="1"/>
</dbReference>
<dbReference type="InterPro" id="IPR012132">
    <property type="entry name" value="GMC_OxRdtase"/>
</dbReference>